<dbReference type="SMART" id="SM00028">
    <property type="entry name" value="TPR"/>
    <property type="match status" value="2"/>
</dbReference>
<comment type="caution">
    <text evidence="3">The sequence shown here is derived from an EMBL/GenBank/DDBJ whole genome shotgun (WGS) entry which is preliminary data.</text>
</comment>
<sequence length="362" mass="41161">MKAPISVCILAKNEEDVIADCIRSVNKFVKEVILLDTGSTDLTREIAASEGAVVRNGIWADDFGKSRNELIKYAAQPYVLMLDADERLVNPSLTDLEHAVSLLQNASNLVGRVEINNINDDNRISVAQIIRLFPNKIGFQYSGRIHEQLLYNEAPPETVVTKIRLTHYGYTKKTILSKDKIARNLKLLFAQLNDHANEPYTLFQIGKTYFVNKQYDEALTYLTEAYKYSNSNMPFYPSIIRTLAETFLRTKEWTQLLSLLDFAIQIFHDYTDLYYIYGSALIEIRTIESFQLIPTAFERCVELGDADPHKYEGEKGAGTYLAHYNLGLYYELSGNLEKAKFHYKTSGGLGFKLADSRLAQLS</sequence>
<evidence type="ECO:0000313" key="4">
    <source>
        <dbReference type="Proteomes" id="UP000681290"/>
    </source>
</evidence>
<dbReference type="EMBL" id="BOSM01000008">
    <property type="protein sequence ID" value="GIP60215.1"/>
    <property type="molecule type" value="Genomic_DNA"/>
</dbReference>
<feature type="domain" description="Glycosyltransferase 2-like" evidence="2">
    <location>
        <begin position="6"/>
        <end position="119"/>
    </location>
</feature>
<dbReference type="Gene3D" id="3.90.550.10">
    <property type="entry name" value="Spore Coat Polysaccharide Biosynthesis Protein SpsA, Chain A"/>
    <property type="match status" value="1"/>
</dbReference>
<reference evidence="3 4" key="1">
    <citation type="submission" date="2021-03" db="EMBL/GenBank/DDBJ databases">
        <title>Antimicrobial resistance genes in bacteria isolated from Japanese honey, and their potential for conferring macrolide and lincosamide resistance in the American foulbrood pathogen Paenibacillus larvae.</title>
        <authorList>
            <person name="Okamoto M."/>
            <person name="Kumagai M."/>
            <person name="Kanamori H."/>
            <person name="Takamatsu D."/>
        </authorList>
    </citation>
    <scope>NUCLEOTIDE SEQUENCE [LARGE SCALE GENOMIC DNA]</scope>
    <source>
        <strain evidence="3 4">J15TS10</strain>
    </source>
</reference>
<dbReference type="PROSITE" id="PS50005">
    <property type="entry name" value="TPR"/>
    <property type="match status" value="1"/>
</dbReference>
<dbReference type="PANTHER" id="PTHR43630">
    <property type="entry name" value="POLY-BETA-1,6-N-ACETYL-D-GLUCOSAMINE SYNTHASE"/>
    <property type="match status" value="1"/>
</dbReference>
<dbReference type="PANTHER" id="PTHR43630:SF2">
    <property type="entry name" value="GLYCOSYLTRANSFERASE"/>
    <property type="match status" value="1"/>
</dbReference>
<gene>
    <name evidence="3" type="ORF">J15TS10_40290</name>
</gene>
<evidence type="ECO:0000259" key="2">
    <source>
        <dbReference type="Pfam" id="PF00535"/>
    </source>
</evidence>
<dbReference type="RefSeq" id="WP_213593664.1">
    <property type="nucleotide sequence ID" value="NZ_BOSM01000008.1"/>
</dbReference>
<dbReference type="InterPro" id="IPR029044">
    <property type="entry name" value="Nucleotide-diphossugar_trans"/>
</dbReference>
<dbReference type="InterPro" id="IPR001173">
    <property type="entry name" value="Glyco_trans_2-like"/>
</dbReference>
<dbReference type="InterPro" id="IPR011990">
    <property type="entry name" value="TPR-like_helical_dom_sf"/>
</dbReference>
<protein>
    <recommendedName>
        <fullName evidence="2">Glycosyltransferase 2-like domain-containing protein</fullName>
    </recommendedName>
</protein>
<accession>A0ABQ4MWF2</accession>
<dbReference type="Proteomes" id="UP000681290">
    <property type="component" value="Unassembled WGS sequence"/>
</dbReference>
<evidence type="ECO:0000256" key="1">
    <source>
        <dbReference type="PROSITE-ProRule" id="PRU00339"/>
    </source>
</evidence>
<dbReference type="SUPFAM" id="SSF53448">
    <property type="entry name" value="Nucleotide-diphospho-sugar transferases"/>
    <property type="match status" value="1"/>
</dbReference>
<feature type="repeat" description="TPR" evidence="1">
    <location>
        <begin position="199"/>
        <end position="232"/>
    </location>
</feature>
<dbReference type="SUPFAM" id="SSF48452">
    <property type="entry name" value="TPR-like"/>
    <property type="match status" value="1"/>
</dbReference>
<keyword evidence="1" id="KW-0802">TPR repeat</keyword>
<dbReference type="CDD" id="cd02511">
    <property type="entry name" value="Beta4Glucosyltransferase"/>
    <property type="match status" value="1"/>
</dbReference>
<organism evidence="3 4">
    <name type="scientific">Paenibacillus woosongensis</name>
    <dbReference type="NCBI Taxonomy" id="307580"/>
    <lineage>
        <taxon>Bacteria</taxon>
        <taxon>Bacillati</taxon>
        <taxon>Bacillota</taxon>
        <taxon>Bacilli</taxon>
        <taxon>Bacillales</taxon>
        <taxon>Paenibacillaceae</taxon>
        <taxon>Paenibacillus</taxon>
    </lineage>
</organism>
<dbReference type="Gene3D" id="1.25.40.10">
    <property type="entry name" value="Tetratricopeptide repeat domain"/>
    <property type="match status" value="1"/>
</dbReference>
<dbReference type="InterPro" id="IPR019734">
    <property type="entry name" value="TPR_rpt"/>
</dbReference>
<evidence type="ECO:0000313" key="3">
    <source>
        <dbReference type="EMBL" id="GIP60215.1"/>
    </source>
</evidence>
<keyword evidence="4" id="KW-1185">Reference proteome</keyword>
<name>A0ABQ4MWF2_9BACL</name>
<dbReference type="Pfam" id="PF00535">
    <property type="entry name" value="Glycos_transf_2"/>
    <property type="match status" value="1"/>
</dbReference>
<proteinExistence type="predicted"/>